<feature type="domain" description="PPE family C-terminal" evidence="3">
    <location>
        <begin position="335"/>
        <end position="413"/>
    </location>
</feature>
<dbReference type="Pfam" id="PF00823">
    <property type="entry name" value="PPE"/>
    <property type="match status" value="1"/>
</dbReference>
<protein>
    <recommendedName>
        <fullName evidence="6">PPE family protein</fullName>
    </recommendedName>
</protein>
<comment type="similarity">
    <text evidence="1">Belongs to the mycobacterial PPE family.</text>
</comment>
<dbReference type="InterPro" id="IPR022171">
    <property type="entry name" value="PPE_C"/>
</dbReference>
<evidence type="ECO:0000259" key="2">
    <source>
        <dbReference type="Pfam" id="PF00823"/>
    </source>
</evidence>
<dbReference type="Pfam" id="PF12484">
    <property type="entry name" value="PPE-SVP"/>
    <property type="match status" value="1"/>
</dbReference>
<dbReference type="RefSeq" id="WP_036360341.1">
    <property type="nucleotide sequence ID" value="NZ_LZKS01000089.1"/>
</dbReference>
<dbReference type="GeneID" id="61214478"/>
<dbReference type="Gene3D" id="1.20.1260.20">
    <property type="entry name" value="PPE superfamily"/>
    <property type="match status" value="1"/>
</dbReference>
<dbReference type="Proteomes" id="UP000093925">
    <property type="component" value="Unassembled WGS sequence"/>
</dbReference>
<organism evidence="4 5">
    <name type="scientific">Mycobacterium asiaticum</name>
    <dbReference type="NCBI Taxonomy" id="1790"/>
    <lineage>
        <taxon>Bacteria</taxon>
        <taxon>Bacillati</taxon>
        <taxon>Actinomycetota</taxon>
        <taxon>Actinomycetes</taxon>
        <taxon>Mycobacteriales</taxon>
        <taxon>Mycobacteriaceae</taxon>
        <taxon>Mycobacterium</taxon>
    </lineage>
</organism>
<gene>
    <name evidence="4" type="ORF">A5640_27480</name>
</gene>
<dbReference type="PANTHER" id="PTHR46766">
    <property type="entry name" value="GLUTAMINE-RICH PROTEIN 2"/>
    <property type="match status" value="1"/>
</dbReference>
<dbReference type="GO" id="GO:0052572">
    <property type="term" value="P:response to host immune response"/>
    <property type="evidence" value="ECO:0007669"/>
    <property type="project" value="TreeGrafter"/>
</dbReference>
<name>A0A1A3D1T9_MYCAS</name>
<dbReference type="InterPro" id="IPR000030">
    <property type="entry name" value="PPE_dom"/>
</dbReference>
<evidence type="ECO:0000259" key="3">
    <source>
        <dbReference type="Pfam" id="PF12484"/>
    </source>
</evidence>
<dbReference type="EMBL" id="LZLM01000018">
    <property type="protein sequence ID" value="OBJ89502.1"/>
    <property type="molecule type" value="Genomic_DNA"/>
</dbReference>
<comment type="caution">
    <text evidence="4">The sequence shown here is derived from an EMBL/GenBank/DDBJ whole genome shotgun (WGS) entry which is preliminary data.</text>
</comment>
<evidence type="ECO:0000313" key="4">
    <source>
        <dbReference type="EMBL" id="OBJ89502.1"/>
    </source>
</evidence>
<sequence>MDFGSLPPEFTSAMMYTGPGSGPMMAAASAWNGLAAELSSTATAYDAVITSLTGEEWLGPASASMAQAATPYVAWMNQTAAQAQEAASKASAAAGAYETAFASTVPPALIAENRALLSQALATNVLGQNNNVIATLEAQYAEMWAQNAATMYQYASSSATAAKVTPFAQPPQVANPAASAAQSVAVAQAAAAPAESATDALNNLVNQINTALTALANPATDPMFAQWFNLLGLPTLSSTSANFMTFPANSIAGSLASGLGGSNAINPSWFVGVFRNFAGPAYNIEGLPYFSTGMANTLLSLSKGLAPAAASAAAGGAAHGLGGLGGLLGSGGIGAGMGQAAAVGKLSVPATIASLAPPVSHAAPLPVSTISAVPESAAGNLMGGLPLAGAGAGASAAGAGQKYGFRPTVMARPPFAG</sequence>
<dbReference type="InterPro" id="IPR038332">
    <property type="entry name" value="PPE_sf"/>
</dbReference>
<dbReference type="AlphaFoldDB" id="A0A1A3D1T9"/>
<dbReference type="SUPFAM" id="SSF140459">
    <property type="entry name" value="PE/PPE dimer-like"/>
    <property type="match status" value="1"/>
</dbReference>
<accession>A0A1A3D1T9</accession>
<evidence type="ECO:0008006" key="6">
    <source>
        <dbReference type="Google" id="ProtNLM"/>
    </source>
</evidence>
<dbReference type="OrthoDB" id="4727494at2"/>
<evidence type="ECO:0000256" key="1">
    <source>
        <dbReference type="ARBA" id="ARBA00010652"/>
    </source>
</evidence>
<dbReference type="PANTHER" id="PTHR46766:SF1">
    <property type="entry name" value="GLUTAMINE-RICH PROTEIN 2"/>
    <property type="match status" value="1"/>
</dbReference>
<reference evidence="4 5" key="1">
    <citation type="submission" date="2016-06" db="EMBL/GenBank/DDBJ databases">
        <authorList>
            <person name="Kjaerup R.B."/>
            <person name="Dalgaard T.S."/>
            <person name="Juul-Madsen H.R."/>
        </authorList>
    </citation>
    <scope>NUCLEOTIDE SEQUENCE [LARGE SCALE GENOMIC DNA]</scope>
    <source>
        <strain evidence="4 5">1276495.2</strain>
    </source>
</reference>
<feature type="domain" description="PPE" evidence="2">
    <location>
        <begin position="2"/>
        <end position="164"/>
    </location>
</feature>
<proteinExistence type="inferred from homology"/>
<evidence type="ECO:0000313" key="5">
    <source>
        <dbReference type="Proteomes" id="UP000093925"/>
    </source>
</evidence>